<proteinExistence type="predicted"/>
<accession>A0ABQ2PQM3</accession>
<gene>
    <name evidence="2" type="ORF">GCM10010971_37470</name>
</gene>
<comment type="caution">
    <text evidence="2">The sequence shown here is derived from an EMBL/GenBank/DDBJ whole genome shotgun (WGS) entry which is preliminary data.</text>
</comment>
<protein>
    <recommendedName>
        <fullName evidence="1">DUF4440 domain-containing protein</fullName>
    </recommendedName>
</protein>
<dbReference type="SUPFAM" id="SSF54427">
    <property type="entry name" value="NTF2-like"/>
    <property type="match status" value="1"/>
</dbReference>
<dbReference type="Pfam" id="PF14534">
    <property type="entry name" value="DUF4440"/>
    <property type="match status" value="1"/>
</dbReference>
<name>A0ABQ2PQM3_9NEIS</name>
<evidence type="ECO:0000313" key="3">
    <source>
        <dbReference type="Proteomes" id="UP000621859"/>
    </source>
</evidence>
<dbReference type="Gene3D" id="3.10.450.50">
    <property type="match status" value="1"/>
</dbReference>
<sequence>MIGSGYISIHDDFGKDMTDNPLADHLLHLEQRLHQQSVRADAAELGHLLADDYFEHGINGTLWHKSAVIEALANEQFSERRISRFVLTRLAPDTALVTYRVERLAATHRKGASSLRSSIWQYRNTHWQMVFHQGTPLSSSCPQQ</sequence>
<feature type="domain" description="DUF4440" evidence="1">
    <location>
        <begin position="27"/>
        <end position="129"/>
    </location>
</feature>
<evidence type="ECO:0000313" key="2">
    <source>
        <dbReference type="EMBL" id="GGP27928.1"/>
    </source>
</evidence>
<reference evidence="3" key="1">
    <citation type="journal article" date="2019" name="Int. J. Syst. Evol. Microbiol.">
        <title>The Global Catalogue of Microorganisms (GCM) 10K type strain sequencing project: providing services to taxonomists for standard genome sequencing and annotation.</title>
        <authorList>
            <consortium name="The Broad Institute Genomics Platform"/>
            <consortium name="The Broad Institute Genome Sequencing Center for Infectious Disease"/>
            <person name="Wu L."/>
            <person name="Ma J."/>
        </authorList>
    </citation>
    <scope>NUCLEOTIDE SEQUENCE [LARGE SCALE GENOMIC DNA]</scope>
    <source>
        <strain evidence="3">CGMCC 1.8860</strain>
    </source>
</reference>
<evidence type="ECO:0000259" key="1">
    <source>
        <dbReference type="Pfam" id="PF14534"/>
    </source>
</evidence>
<dbReference type="InterPro" id="IPR032710">
    <property type="entry name" value="NTF2-like_dom_sf"/>
</dbReference>
<organism evidence="2 3">
    <name type="scientific">Silvimonas amylolytica</name>
    <dbReference type="NCBI Taxonomy" id="449663"/>
    <lineage>
        <taxon>Bacteria</taxon>
        <taxon>Pseudomonadati</taxon>
        <taxon>Pseudomonadota</taxon>
        <taxon>Betaproteobacteria</taxon>
        <taxon>Neisseriales</taxon>
        <taxon>Chitinibacteraceae</taxon>
        <taxon>Silvimonas</taxon>
    </lineage>
</organism>
<dbReference type="InterPro" id="IPR027843">
    <property type="entry name" value="DUF4440"/>
</dbReference>
<keyword evidence="3" id="KW-1185">Reference proteome</keyword>
<dbReference type="EMBL" id="BMLY01000008">
    <property type="protein sequence ID" value="GGP27928.1"/>
    <property type="molecule type" value="Genomic_DNA"/>
</dbReference>
<dbReference type="Proteomes" id="UP000621859">
    <property type="component" value="Unassembled WGS sequence"/>
</dbReference>